<dbReference type="InterPro" id="IPR037523">
    <property type="entry name" value="VOC_core"/>
</dbReference>
<reference evidence="2" key="1">
    <citation type="submission" date="2021-01" db="EMBL/GenBank/DDBJ databases">
        <title>Whole genome shotgun sequence of Virgisporangium aurantiacum NBRC 16421.</title>
        <authorList>
            <person name="Komaki H."/>
            <person name="Tamura T."/>
        </authorList>
    </citation>
    <scope>NUCLEOTIDE SEQUENCE</scope>
    <source>
        <strain evidence="2">NBRC 16421</strain>
    </source>
</reference>
<dbReference type="Gene3D" id="3.30.720.120">
    <property type="match status" value="1"/>
</dbReference>
<proteinExistence type="predicted"/>
<dbReference type="RefSeq" id="WP_204006900.1">
    <property type="nucleotide sequence ID" value="NZ_BOPG01000070.1"/>
</dbReference>
<dbReference type="Gene3D" id="3.30.720.110">
    <property type="match status" value="1"/>
</dbReference>
<feature type="domain" description="VOC" evidence="1">
    <location>
        <begin position="1"/>
        <end position="120"/>
    </location>
</feature>
<protein>
    <recommendedName>
        <fullName evidence="1">VOC domain-containing protein</fullName>
    </recommendedName>
</protein>
<comment type="caution">
    <text evidence="2">The sequence shown here is derived from an EMBL/GenBank/DDBJ whole genome shotgun (WGS) entry which is preliminary data.</text>
</comment>
<dbReference type="InterPro" id="IPR004360">
    <property type="entry name" value="Glyas_Fos-R_dOase_dom"/>
</dbReference>
<dbReference type="Proteomes" id="UP000612585">
    <property type="component" value="Unassembled WGS sequence"/>
</dbReference>
<dbReference type="AlphaFoldDB" id="A0A8J4E543"/>
<dbReference type="PANTHER" id="PTHR34109:SF1">
    <property type="entry name" value="VOC DOMAIN-CONTAINING PROTEIN"/>
    <property type="match status" value="1"/>
</dbReference>
<name>A0A8J4E543_9ACTN</name>
<dbReference type="PANTHER" id="PTHR34109">
    <property type="entry name" value="BNAUNNG04460D PROTEIN-RELATED"/>
    <property type="match status" value="1"/>
</dbReference>
<accession>A0A8J4E543</accession>
<organism evidence="2 3">
    <name type="scientific">Virgisporangium aurantiacum</name>
    <dbReference type="NCBI Taxonomy" id="175570"/>
    <lineage>
        <taxon>Bacteria</taxon>
        <taxon>Bacillati</taxon>
        <taxon>Actinomycetota</taxon>
        <taxon>Actinomycetes</taxon>
        <taxon>Micromonosporales</taxon>
        <taxon>Micromonosporaceae</taxon>
        <taxon>Virgisporangium</taxon>
    </lineage>
</organism>
<dbReference type="EMBL" id="BOPG01000070">
    <property type="protein sequence ID" value="GIJ61749.1"/>
    <property type="molecule type" value="Genomic_DNA"/>
</dbReference>
<dbReference type="Pfam" id="PF00903">
    <property type="entry name" value="Glyoxalase"/>
    <property type="match status" value="1"/>
</dbReference>
<sequence length="122" mass="13489">MSIYPTLRYTDAKKAIRFLVDAFGFTEKSVMENPDGTVAHAELEWPGGGLIMLGQRRAGPNPFDNGRTVTYLALDDPDAHHARAVKAGAEIIQDLVDQDYGSREYAAQDPEGNVWSFGTYRP</sequence>
<dbReference type="PROSITE" id="PS51819">
    <property type="entry name" value="VOC"/>
    <property type="match status" value="1"/>
</dbReference>
<evidence type="ECO:0000259" key="1">
    <source>
        <dbReference type="PROSITE" id="PS51819"/>
    </source>
</evidence>
<gene>
    <name evidence="2" type="ORF">Vau01_092650</name>
</gene>
<dbReference type="SUPFAM" id="SSF54593">
    <property type="entry name" value="Glyoxalase/Bleomycin resistance protein/Dihydroxybiphenyl dioxygenase"/>
    <property type="match status" value="1"/>
</dbReference>
<evidence type="ECO:0000313" key="2">
    <source>
        <dbReference type="EMBL" id="GIJ61749.1"/>
    </source>
</evidence>
<keyword evidence="3" id="KW-1185">Reference proteome</keyword>
<dbReference type="InterPro" id="IPR029068">
    <property type="entry name" value="Glyas_Bleomycin-R_OHBP_Dase"/>
</dbReference>
<evidence type="ECO:0000313" key="3">
    <source>
        <dbReference type="Proteomes" id="UP000612585"/>
    </source>
</evidence>